<protein>
    <recommendedName>
        <fullName evidence="1">Double-GTPase 1 domain-containing protein</fullName>
    </recommendedName>
</protein>
<evidence type="ECO:0000313" key="3">
    <source>
        <dbReference type="Proteomes" id="UP001055125"/>
    </source>
</evidence>
<evidence type="ECO:0000313" key="2">
    <source>
        <dbReference type="EMBL" id="GJD97661.1"/>
    </source>
</evidence>
<dbReference type="Pfam" id="PF19975">
    <property type="entry name" value="DO-GTPase1"/>
    <property type="match status" value="1"/>
</dbReference>
<evidence type="ECO:0000259" key="1">
    <source>
        <dbReference type="Pfam" id="PF19975"/>
    </source>
</evidence>
<dbReference type="Proteomes" id="UP001055125">
    <property type="component" value="Unassembled WGS sequence"/>
</dbReference>
<organism evidence="2 3">
    <name type="scientific">Methylobacterium iners</name>
    <dbReference type="NCBI Taxonomy" id="418707"/>
    <lineage>
        <taxon>Bacteria</taxon>
        <taxon>Pseudomonadati</taxon>
        <taxon>Pseudomonadota</taxon>
        <taxon>Alphaproteobacteria</taxon>
        <taxon>Hyphomicrobiales</taxon>
        <taxon>Methylobacteriaceae</taxon>
        <taxon>Methylobacterium</taxon>
    </lineage>
</organism>
<sequence length="280" mass="31209">MSDLYHSIVGLPRSGKTTFLAALWHLIDAGEVNTKLVLDKLVGDNQYLNEIVEAWRKCEEVPRTSMAAEANIAIHVHEPISGRKVVLGFPDLSGESFQSQFVTRGCRNAYVEGYDRPGGIMLFVNADRGQDGLTILDLAPILAGADEAEQAGELREWSHELVPEQVRLVDLLQFTQRPPFDRRRRRLAVAVSAWDVVVDQAVAPDEWLARELPFLHQFLSANPETFEFRAYGVSAQGGDVTGERRTELLKRTPSERIRCVGPEAEVHDLTAPLVWLNGDG</sequence>
<proteinExistence type="predicted"/>
<gene>
    <name evidence="2" type="ORF">OCOJLMKI_4894</name>
</gene>
<reference evidence="2" key="1">
    <citation type="journal article" date="2021" name="Front. Microbiol.">
        <title>Comprehensive Comparative Genomics and Phenotyping of Methylobacterium Species.</title>
        <authorList>
            <person name="Alessa O."/>
            <person name="Ogura Y."/>
            <person name="Fujitani Y."/>
            <person name="Takami H."/>
            <person name="Hayashi T."/>
            <person name="Sahin N."/>
            <person name="Tani A."/>
        </authorList>
    </citation>
    <scope>NUCLEOTIDE SEQUENCE</scope>
    <source>
        <strain evidence="2">DSM 19015</strain>
    </source>
</reference>
<keyword evidence="3" id="KW-1185">Reference proteome</keyword>
<dbReference type="RefSeq" id="WP_238246717.1">
    <property type="nucleotide sequence ID" value="NZ_BPQP01000099.1"/>
</dbReference>
<dbReference type="EMBL" id="BPQP01000099">
    <property type="protein sequence ID" value="GJD97661.1"/>
    <property type="molecule type" value="Genomic_DNA"/>
</dbReference>
<dbReference type="InterPro" id="IPR045530">
    <property type="entry name" value="DO-GTPase1"/>
</dbReference>
<reference evidence="2" key="2">
    <citation type="submission" date="2021-08" db="EMBL/GenBank/DDBJ databases">
        <authorList>
            <person name="Tani A."/>
            <person name="Ola A."/>
            <person name="Ogura Y."/>
            <person name="Katsura K."/>
            <person name="Hayashi T."/>
        </authorList>
    </citation>
    <scope>NUCLEOTIDE SEQUENCE</scope>
    <source>
        <strain evidence="2">DSM 19015</strain>
    </source>
</reference>
<comment type="caution">
    <text evidence="2">The sequence shown here is derived from an EMBL/GenBank/DDBJ whole genome shotgun (WGS) entry which is preliminary data.</text>
</comment>
<name>A0ABQ4S3N8_9HYPH</name>
<accession>A0ABQ4S3N8</accession>
<feature type="domain" description="Double-GTPase 1" evidence="1">
    <location>
        <begin position="8"/>
        <end position="276"/>
    </location>
</feature>